<dbReference type="PANTHER" id="PTHR38887">
    <property type="entry name" value="CHROMOSOME 21, WHOLE GENOME SHOTGUN SEQUENCE"/>
    <property type="match status" value="1"/>
</dbReference>
<reference evidence="2 3" key="1">
    <citation type="submission" date="2018-06" db="EMBL/GenBank/DDBJ databases">
        <title>Complete Genomes of Monosporascus.</title>
        <authorList>
            <person name="Robinson A.J."/>
            <person name="Natvig D.O."/>
        </authorList>
    </citation>
    <scope>NUCLEOTIDE SEQUENCE [LARGE SCALE GENOMIC DNA]</scope>
    <source>
        <strain evidence="2 3">CBS 110550</strain>
    </source>
</reference>
<accession>A0A4Q4TN68</accession>
<name>A0A4Q4TN68_9PEZI</name>
<protein>
    <submittedName>
        <fullName evidence="2">Uncharacterized protein</fullName>
    </submittedName>
</protein>
<organism evidence="2 3">
    <name type="scientific">Monosporascus ibericus</name>
    <dbReference type="NCBI Taxonomy" id="155417"/>
    <lineage>
        <taxon>Eukaryota</taxon>
        <taxon>Fungi</taxon>
        <taxon>Dikarya</taxon>
        <taxon>Ascomycota</taxon>
        <taxon>Pezizomycotina</taxon>
        <taxon>Sordariomycetes</taxon>
        <taxon>Xylariomycetidae</taxon>
        <taxon>Xylariales</taxon>
        <taxon>Xylariales incertae sedis</taxon>
        <taxon>Monosporascus</taxon>
    </lineage>
</organism>
<evidence type="ECO:0000313" key="3">
    <source>
        <dbReference type="Proteomes" id="UP000293360"/>
    </source>
</evidence>
<dbReference type="PANTHER" id="PTHR38887:SF1">
    <property type="entry name" value="RAS MODIFICATION PROTEIN ERF4"/>
    <property type="match status" value="1"/>
</dbReference>
<gene>
    <name evidence="2" type="ORF">DL764_001794</name>
</gene>
<keyword evidence="3" id="KW-1185">Reference proteome</keyword>
<evidence type="ECO:0000256" key="1">
    <source>
        <dbReference type="SAM" id="MobiDB-lite"/>
    </source>
</evidence>
<dbReference type="EMBL" id="QJNU01000057">
    <property type="protein sequence ID" value="RYP08666.1"/>
    <property type="molecule type" value="Genomic_DNA"/>
</dbReference>
<comment type="caution">
    <text evidence="2">The sequence shown here is derived from an EMBL/GenBank/DDBJ whole genome shotgun (WGS) entry which is preliminary data.</text>
</comment>
<feature type="region of interest" description="Disordered" evidence="1">
    <location>
        <begin position="1"/>
        <end position="86"/>
    </location>
</feature>
<dbReference type="STRING" id="155417.A0A4Q4TN68"/>
<proteinExistence type="predicted"/>
<dbReference type="InterPro" id="IPR053221">
    <property type="entry name" value="Burnettramic_acid_biosynth"/>
</dbReference>
<feature type="compositionally biased region" description="Pro residues" evidence="1">
    <location>
        <begin position="44"/>
        <end position="53"/>
    </location>
</feature>
<evidence type="ECO:0000313" key="2">
    <source>
        <dbReference type="EMBL" id="RYP08666.1"/>
    </source>
</evidence>
<feature type="compositionally biased region" description="Pro residues" evidence="1">
    <location>
        <begin position="70"/>
        <end position="80"/>
    </location>
</feature>
<dbReference type="OrthoDB" id="37659at2759"/>
<sequence length="325" mass="33474">MGSEKENLVAQEETAQADDRLPPYEEASAAGPSCHLESASNSDAPPPPPPPPVEKSGAQSAGPTVASPFDFPPQEAPPSYPSQKPIQKPIAIPQTRPEAAAPFLQAYAPSLLGRGIPADRWVSFLDTLSAFLAAKVSERAIAHAADLSREILHVGGDVPKKLGRDVAAHAKSVGRGIVDSARKGSVIGAAAGLVGGAISIPVRAALSAVDATLRLPGSALAATSRRPLAPRERADAYVAVAGQGWLSPRGLEARLLDTRQLGELLGVPASRLVGAARGTEYGTAAGRTGALATYIGELEVLAPSEMLEIADGTLWLVVTEKNGHS</sequence>
<dbReference type="Proteomes" id="UP000293360">
    <property type="component" value="Unassembled WGS sequence"/>
</dbReference>
<dbReference type="AlphaFoldDB" id="A0A4Q4TN68"/>